<keyword evidence="3" id="KW-0614">Plasmid</keyword>
<keyword evidence="5" id="KW-1185">Reference proteome</keyword>
<evidence type="ECO:0000313" key="4">
    <source>
        <dbReference type="EMBL" id="MDL2419493.1"/>
    </source>
</evidence>
<comment type="similarity">
    <text evidence="1">Belongs to the glycosyltransferase 2 family.</text>
</comment>
<reference evidence="3" key="2">
    <citation type="submission" date="2023-06" db="EMBL/GenBank/DDBJ databases">
        <authorList>
            <person name="Byadgi O.V."/>
            <person name="Wang P.C."/>
            <person name="Chen S.C."/>
            <person name="Cheng L.W."/>
            <person name="Tsai C.E."/>
        </authorList>
    </citation>
    <scope>NUCLEOTIDE SEQUENCE</scope>
    <source>
        <strain evidence="3">QF108-045</strain>
        <plasmid evidence="3">pBS01</plasmid>
    </source>
</reference>
<dbReference type="CDD" id="cd00761">
    <property type="entry name" value="Glyco_tranf_GTA_type"/>
    <property type="match status" value="1"/>
</dbReference>
<dbReference type="EMBL" id="JASWHZ010000002">
    <property type="protein sequence ID" value="MDL2419487.1"/>
    <property type="molecule type" value="Genomic_DNA"/>
</dbReference>
<sequence length="122" mass="14042">MENKELTIAICTYNRSSFLTKTIQALFTLDNIEKAEIIIVDNNSTDNTAKEVRRLIGELNYEVKYINEKRQGLSYARNTAIKASECEYIAFLDDDAIPNVKWLNIIIQTFKNNLDIYAIGEK</sequence>
<keyword evidence="3" id="KW-0328">Glycosyltransferase</keyword>
<gene>
    <name evidence="3" type="ORF">P6F46_28740</name>
    <name evidence="4" type="ORF">P6F46_28805</name>
</gene>
<dbReference type="Proteomes" id="UP001229716">
    <property type="component" value="Unassembled WGS sequence"/>
</dbReference>
<dbReference type="EC" id="2.4.-.-" evidence="3"/>
<comment type="caution">
    <text evidence="3">The sequence shown here is derived from an EMBL/GenBank/DDBJ whole genome shotgun (WGS) entry which is preliminary data.</text>
</comment>
<dbReference type="Gene3D" id="3.90.550.10">
    <property type="entry name" value="Spore Coat Polysaccharide Biosynthesis Protein SpsA, Chain A"/>
    <property type="match status" value="1"/>
</dbReference>
<dbReference type="InterPro" id="IPR001173">
    <property type="entry name" value="Glyco_trans_2-like"/>
</dbReference>
<proteinExistence type="inferred from homology"/>
<dbReference type="SUPFAM" id="SSF53448">
    <property type="entry name" value="Nucleotide-diphospho-sugar transferases"/>
    <property type="match status" value="1"/>
</dbReference>
<accession>A0ABT7KZF0</accession>
<dbReference type="PANTHER" id="PTHR22916">
    <property type="entry name" value="GLYCOSYLTRANSFERASE"/>
    <property type="match status" value="1"/>
</dbReference>
<geneLocation type="plasmid" evidence="3">
    <name>pBS01</name>
</geneLocation>
<organism evidence="3 5">
    <name type="scientific">Bacillus shihchuchen</name>
    <dbReference type="NCBI Taxonomy" id="3036942"/>
    <lineage>
        <taxon>Bacteria</taxon>
        <taxon>Bacillati</taxon>
        <taxon>Bacillota</taxon>
        <taxon>Bacilli</taxon>
        <taxon>Bacillales</taxon>
        <taxon>Bacillaceae</taxon>
        <taxon>Bacillus</taxon>
        <taxon>Bacillus cereus group</taxon>
    </lineage>
</organism>
<dbReference type="PANTHER" id="PTHR22916:SF64">
    <property type="entry name" value="TRANSFERASE, PUTATIVE-RELATED"/>
    <property type="match status" value="1"/>
</dbReference>
<reference evidence="3 5" key="1">
    <citation type="journal article" date="2023" name="Int. J. Mol. Sci.">
        <title>Pathogenicity and Genomic Characterization of a Novel Genospecies, Bacillus shihchuchen, of the Bacillus cereus Group Isolated from Chinese Softshell Turtle (Pelodiscus sinensis).</title>
        <authorList>
            <person name="Cheng L.W."/>
            <person name="Byadgi O.V."/>
            <person name="Tsai C.E."/>
            <person name="Wang P.C."/>
            <person name="Chen S.C."/>
        </authorList>
    </citation>
    <scope>NUCLEOTIDE SEQUENCE [LARGE SCALE GENOMIC DNA]</scope>
    <source>
        <strain evidence="3 5">QF108-045</strain>
    </source>
</reference>
<keyword evidence="3" id="KW-0808">Transferase</keyword>
<dbReference type="EMBL" id="JASWHZ010000003">
    <property type="protein sequence ID" value="MDL2419493.1"/>
    <property type="molecule type" value="Genomic_DNA"/>
</dbReference>
<feature type="domain" description="Glycosyltransferase 2-like" evidence="2">
    <location>
        <begin position="7"/>
        <end position="116"/>
    </location>
</feature>
<dbReference type="InterPro" id="IPR029044">
    <property type="entry name" value="Nucleotide-diphossugar_trans"/>
</dbReference>
<evidence type="ECO:0000313" key="3">
    <source>
        <dbReference type="EMBL" id="MDL2419487.1"/>
    </source>
</evidence>
<evidence type="ECO:0000259" key="2">
    <source>
        <dbReference type="Pfam" id="PF00535"/>
    </source>
</evidence>
<protein>
    <submittedName>
        <fullName evidence="3">Glycosyltransferase</fullName>
        <ecNumber evidence="3">2.4.-.-</ecNumber>
    </submittedName>
</protein>
<name>A0ABT7KZF0_9BACI</name>
<dbReference type="Pfam" id="PF00535">
    <property type="entry name" value="Glycos_transf_2"/>
    <property type="match status" value="1"/>
</dbReference>
<dbReference type="GO" id="GO:0016757">
    <property type="term" value="F:glycosyltransferase activity"/>
    <property type="evidence" value="ECO:0007669"/>
    <property type="project" value="UniProtKB-KW"/>
</dbReference>
<evidence type="ECO:0000313" key="5">
    <source>
        <dbReference type="Proteomes" id="UP001229716"/>
    </source>
</evidence>
<evidence type="ECO:0000256" key="1">
    <source>
        <dbReference type="ARBA" id="ARBA00006739"/>
    </source>
</evidence>